<evidence type="ECO:0000313" key="1">
    <source>
        <dbReference type="EMBL" id="EKF32894.1"/>
    </source>
</evidence>
<comment type="caution">
    <text evidence="1">The sequence shown here is derived from an EMBL/GenBank/DDBJ whole genome shotgun (WGS) entry which is preliminary data.</text>
</comment>
<reference evidence="1 2" key="1">
    <citation type="journal article" date="2012" name="BMC Genomics">
        <title>Comparative genomic analysis of human infective Trypanosoma cruzi lineages with the bat-restricted subspecies T. cruzi marinkellei.</title>
        <authorList>
            <person name="Franzen O."/>
            <person name="Talavera-Lopez C."/>
            <person name="Ochaya S."/>
            <person name="Butler C.E."/>
            <person name="Messenger L.A."/>
            <person name="Lewis M.D."/>
            <person name="Llewellyn M.S."/>
            <person name="Marinkelle C.J."/>
            <person name="Tyler K.M."/>
            <person name="Miles M.A."/>
            <person name="Andersson B."/>
        </authorList>
    </citation>
    <scope>NUCLEOTIDE SEQUENCE [LARGE SCALE GENOMIC DNA]</scope>
    <source>
        <strain evidence="1 2">B7</strain>
    </source>
</reference>
<gene>
    <name evidence="1" type="ORF">MOQ_003250</name>
</gene>
<dbReference type="EMBL" id="AHKC01009538">
    <property type="protein sequence ID" value="EKF32894.1"/>
    <property type="molecule type" value="Genomic_DNA"/>
</dbReference>
<protein>
    <submittedName>
        <fullName evidence="1">Uncharacterized protein</fullName>
    </submittedName>
</protein>
<keyword evidence="2" id="KW-1185">Reference proteome</keyword>
<dbReference type="OrthoDB" id="10481063at2759"/>
<proteinExistence type="predicted"/>
<dbReference type="AlphaFoldDB" id="K2N4K6"/>
<name>K2N4K6_TRYCR</name>
<feature type="non-terminal residue" evidence="1">
    <location>
        <position position="209"/>
    </location>
</feature>
<sequence>MGREQSTNFETAFADLLLAGLRRQGEAHGDERVRTIMRRVLVERGGEGVGAVASANFSLAGAGLGDKGAIAVAEAMLKLGSPQTVRSHGVCRWTVLLNDNGLTDRSSAHLSLLVSRCAPPVVLLDARGNAMTPAAVQRIEEARELSPPLRSSAAPTAGTLGCLPRRRSGKAPLLPPRRAGGAAVWMRKRCGSVVLRCLRPAAVRAGLLP</sequence>
<evidence type="ECO:0000313" key="2">
    <source>
        <dbReference type="Proteomes" id="UP000007350"/>
    </source>
</evidence>
<accession>K2N4K6</accession>
<dbReference type="Proteomes" id="UP000007350">
    <property type="component" value="Unassembled WGS sequence"/>
</dbReference>
<organism evidence="1 2">
    <name type="scientific">Trypanosoma cruzi marinkellei</name>
    <dbReference type="NCBI Taxonomy" id="85056"/>
    <lineage>
        <taxon>Eukaryota</taxon>
        <taxon>Discoba</taxon>
        <taxon>Euglenozoa</taxon>
        <taxon>Kinetoplastea</taxon>
        <taxon>Metakinetoplastina</taxon>
        <taxon>Trypanosomatida</taxon>
        <taxon>Trypanosomatidae</taxon>
        <taxon>Trypanosoma</taxon>
        <taxon>Schizotrypanum</taxon>
    </lineage>
</organism>